<evidence type="ECO:0000313" key="2">
    <source>
        <dbReference type="EMBL" id="KAA9349041.1"/>
    </source>
</evidence>
<dbReference type="InterPro" id="IPR011250">
    <property type="entry name" value="OMP/PagP_B-barrel"/>
</dbReference>
<dbReference type="SUPFAM" id="SSF56925">
    <property type="entry name" value="OMPA-like"/>
    <property type="match status" value="1"/>
</dbReference>
<dbReference type="Proteomes" id="UP000326344">
    <property type="component" value="Unassembled WGS sequence"/>
</dbReference>
<protein>
    <recommendedName>
        <fullName evidence="4">Outer membrane protein with beta-barrel domain</fullName>
    </recommendedName>
</protein>
<reference evidence="2 3" key="1">
    <citation type="submission" date="2019-09" db="EMBL/GenBank/DDBJ databases">
        <title>Genome Sequence of Larkinella sp MA1.</title>
        <authorList>
            <person name="Srinivasan S."/>
        </authorList>
    </citation>
    <scope>NUCLEOTIDE SEQUENCE [LARGE SCALE GENOMIC DNA]</scope>
    <source>
        <strain evidence="2 3">MA1</strain>
    </source>
</reference>
<evidence type="ECO:0000313" key="3">
    <source>
        <dbReference type="Proteomes" id="UP000326344"/>
    </source>
</evidence>
<gene>
    <name evidence="2" type="ORF">F0P93_21805</name>
</gene>
<sequence length="166" mass="17585">MCKKLAFILSTAFLMLLCSDRVQAQKAFEQGRIVGTAGLLLENNATPVTAAVEYGVTDEIGIAGKVVYQSNKGYSAYSIGVLGNYHLAKAFSVVGNKLDPFLGIHIAKPFASRDGRTDSGNVFAGAQLGARYLVNERIGPYAQLNLGLVNSAGSSFELGAAFKFGR</sequence>
<accession>A0A5N1J9A5</accession>
<feature type="signal peptide" evidence="1">
    <location>
        <begin position="1"/>
        <end position="24"/>
    </location>
</feature>
<feature type="chain" id="PRO_5025048741" description="Outer membrane protein with beta-barrel domain" evidence="1">
    <location>
        <begin position="25"/>
        <end position="166"/>
    </location>
</feature>
<name>A0A5N1J9A5_9BACT</name>
<dbReference type="AlphaFoldDB" id="A0A5N1J9A5"/>
<dbReference type="EMBL" id="VTWS01000006">
    <property type="protein sequence ID" value="KAA9349041.1"/>
    <property type="molecule type" value="Genomic_DNA"/>
</dbReference>
<evidence type="ECO:0008006" key="4">
    <source>
        <dbReference type="Google" id="ProtNLM"/>
    </source>
</evidence>
<keyword evidence="3" id="KW-1185">Reference proteome</keyword>
<proteinExistence type="predicted"/>
<evidence type="ECO:0000256" key="1">
    <source>
        <dbReference type="SAM" id="SignalP"/>
    </source>
</evidence>
<comment type="caution">
    <text evidence="2">The sequence shown here is derived from an EMBL/GenBank/DDBJ whole genome shotgun (WGS) entry which is preliminary data.</text>
</comment>
<dbReference type="RefSeq" id="WP_150879865.1">
    <property type="nucleotide sequence ID" value="NZ_VTWS01000006.1"/>
</dbReference>
<organism evidence="2 3">
    <name type="scientific">Larkinella humicola</name>
    <dbReference type="NCBI Taxonomy" id="2607654"/>
    <lineage>
        <taxon>Bacteria</taxon>
        <taxon>Pseudomonadati</taxon>
        <taxon>Bacteroidota</taxon>
        <taxon>Cytophagia</taxon>
        <taxon>Cytophagales</taxon>
        <taxon>Spirosomataceae</taxon>
        <taxon>Larkinella</taxon>
    </lineage>
</organism>
<keyword evidence="1" id="KW-0732">Signal</keyword>